<dbReference type="AlphaFoldDB" id="A0A1C3K655"/>
<dbReference type="OrthoDB" id="7241844at2"/>
<dbReference type="Proteomes" id="UP000078558">
    <property type="component" value="Chromosome I"/>
</dbReference>
<evidence type="ECO:0000259" key="6">
    <source>
        <dbReference type="SMART" id="SM00062"/>
    </source>
</evidence>
<sequence length="273" mass="29702">MTSKFLTATVLAGAALLGSAAAHADQLADVKQRGTLLCGTLGTSQPFSFQDNATRQLIGYDVDICKLVADKLGVKVEYKLLSVAARVPELNESRVDILAANLGYSPERAEQIAYSHRYYTSPQKLLVRADSKITDVEGLKGKRIGATKGSSSEREIKARLPESRVIGYTDSSAAYLALQQKKTEAQFASELVLARLVLQSPPTSPVKVLDKAVFDEDWGLGVRKSEPTFLNAVNKILEDAEQSGEATKLFDKWFGPESPYKLERSFKFGPIGG</sequence>
<dbReference type="EMBL" id="FLRC01000044">
    <property type="protein sequence ID" value="SBT27010.1"/>
    <property type="molecule type" value="Genomic_DNA"/>
</dbReference>
<dbReference type="InterPro" id="IPR001638">
    <property type="entry name" value="Solute-binding_3/MltF_N"/>
</dbReference>
<comment type="similarity">
    <text evidence="1 4">Belongs to the bacterial solute-binding protein 3 family.</text>
</comment>
<dbReference type="InterPro" id="IPR018313">
    <property type="entry name" value="SBP_3_CS"/>
</dbReference>
<evidence type="ECO:0000256" key="3">
    <source>
        <dbReference type="ARBA" id="ARBA00022729"/>
    </source>
</evidence>
<keyword evidence="2" id="KW-0813">Transport</keyword>
<keyword evidence="3 5" id="KW-0732">Signal</keyword>
<organism evidence="7 9">
    <name type="scientific">Orrella dioscoreae</name>
    <dbReference type="NCBI Taxonomy" id="1851544"/>
    <lineage>
        <taxon>Bacteria</taxon>
        <taxon>Pseudomonadati</taxon>
        <taxon>Pseudomonadota</taxon>
        <taxon>Betaproteobacteria</taxon>
        <taxon>Burkholderiales</taxon>
        <taxon>Alcaligenaceae</taxon>
        <taxon>Orrella</taxon>
    </lineage>
</organism>
<protein>
    <submittedName>
        <fullName evidence="7">Probable solute-binding protein</fullName>
    </submittedName>
</protein>
<evidence type="ECO:0000256" key="5">
    <source>
        <dbReference type="SAM" id="SignalP"/>
    </source>
</evidence>
<dbReference type="PANTHER" id="PTHR30085">
    <property type="entry name" value="AMINO ACID ABC TRANSPORTER PERMEASE"/>
    <property type="match status" value="1"/>
</dbReference>
<dbReference type="KEGG" id="odi:ODI_R4358"/>
<reference evidence="7 9" key="1">
    <citation type="submission" date="2016-06" db="EMBL/GenBank/DDBJ databases">
        <authorList>
            <person name="Kjaerup R.B."/>
            <person name="Dalgaard T.S."/>
            <person name="Juul-Madsen H.R."/>
        </authorList>
    </citation>
    <scope>NUCLEOTIDE SEQUENCE [LARGE SCALE GENOMIC DNA]</scope>
    <source>
        <strain evidence="7">Orrdi1</strain>
    </source>
</reference>
<dbReference type="EMBL" id="LT907988">
    <property type="protein sequence ID" value="SOE52633.1"/>
    <property type="molecule type" value="Genomic_DNA"/>
</dbReference>
<evidence type="ECO:0000256" key="4">
    <source>
        <dbReference type="RuleBase" id="RU003744"/>
    </source>
</evidence>
<dbReference type="CDD" id="cd13689">
    <property type="entry name" value="PBP2_BsGlnH"/>
    <property type="match status" value="1"/>
</dbReference>
<evidence type="ECO:0000313" key="9">
    <source>
        <dbReference type="Proteomes" id="UP000078558"/>
    </source>
</evidence>
<evidence type="ECO:0000256" key="2">
    <source>
        <dbReference type="ARBA" id="ARBA00022448"/>
    </source>
</evidence>
<dbReference type="Pfam" id="PF00497">
    <property type="entry name" value="SBP_bac_3"/>
    <property type="match status" value="1"/>
</dbReference>
<dbReference type="STRING" id="1851544.ODI_01135"/>
<accession>A0A1C3K655</accession>
<feature type="signal peptide" evidence="5">
    <location>
        <begin position="1"/>
        <end position="24"/>
    </location>
</feature>
<evidence type="ECO:0000256" key="1">
    <source>
        <dbReference type="ARBA" id="ARBA00010333"/>
    </source>
</evidence>
<keyword evidence="9" id="KW-1185">Reference proteome</keyword>
<dbReference type="GO" id="GO:0005576">
    <property type="term" value="C:extracellular region"/>
    <property type="evidence" value="ECO:0007669"/>
    <property type="project" value="TreeGrafter"/>
</dbReference>
<dbReference type="RefSeq" id="WP_067757749.1">
    <property type="nucleotide sequence ID" value="NZ_LT907988.1"/>
</dbReference>
<evidence type="ECO:0000313" key="8">
    <source>
        <dbReference type="EMBL" id="SOE52633.1"/>
    </source>
</evidence>
<dbReference type="PANTHER" id="PTHR30085:SF6">
    <property type="entry name" value="ABC TRANSPORTER GLUTAMINE-BINDING PROTEIN GLNH"/>
    <property type="match status" value="1"/>
</dbReference>
<gene>
    <name evidence="7" type="ORF">ODI_01135</name>
    <name evidence="8" type="ORF">ODI_R4358</name>
</gene>
<feature type="chain" id="PRO_5015062708" evidence="5">
    <location>
        <begin position="25"/>
        <end position="273"/>
    </location>
</feature>
<dbReference type="SMART" id="SM00062">
    <property type="entry name" value="PBPb"/>
    <property type="match status" value="1"/>
</dbReference>
<dbReference type="PROSITE" id="PS01039">
    <property type="entry name" value="SBP_BACTERIAL_3"/>
    <property type="match status" value="1"/>
</dbReference>
<dbReference type="Gene3D" id="3.40.190.10">
    <property type="entry name" value="Periplasmic binding protein-like II"/>
    <property type="match status" value="2"/>
</dbReference>
<dbReference type="GO" id="GO:0030288">
    <property type="term" value="C:outer membrane-bounded periplasmic space"/>
    <property type="evidence" value="ECO:0007669"/>
    <property type="project" value="TreeGrafter"/>
</dbReference>
<evidence type="ECO:0000313" key="7">
    <source>
        <dbReference type="EMBL" id="SBT27010.1"/>
    </source>
</evidence>
<dbReference type="GO" id="GO:0006865">
    <property type="term" value="P:amino acid transport"/>
    <property type="evidence" value="ECO:0007669"/>
    <property type="project" value="TreeGrafter"/>
</dbReference>
<proteinExistence type="inferred from homology"/>
<dbReference type="InterPro" id="IPR051455">
    <property type="entry name" value="Bact_solute-bind_prot3"/>
</dbReference>
<feature type="domain" description="Solute-binding protein family 3/N-terminal" evidence="6">
    <location>
        <begin position="35"/>
        <end position="257"/>
    </location>
</feature>
<dbReference type="SUPFAM" id="SSF53850">
    <property type="entry name" value="Periplasmic binding protein-like II"/>
    <property type="match status" value="1"/>
</dbReference>
<name>A0A1C3K655_9BURK</name>
<reference evidence="8 9" key="2">
    <citation type="submission" date="2017-08" db="EMBL/GenBank/DDBJ databases">
        <authorList>
            <person name="de Groot N.N."/>
        </authorList>
    </citation>
    <scope>NUCLEOTIDE SEQUENCE [LARGE SCALE GENOMIC DNA]</scope>
    <source>
        <strain evidence="8">Orrdi1</strain>
    </source>
</reference>